<evidence type="ECO:0000256" key="5">
    <source>
        <dbReference type="SAM" id="MobiDB-lite"/>
    </source>
</evidence>
<dbReference type="EMBL" id="CAJNDS010002702">
    <property type="protein sequence ID" value="CAE7568408.1"/>
    <property type="molecule type" value="Genomic_DNA"/>
</dbReference>
<evidence type="ECO:0000256" key="4">
    <source>
        <dbReference type="RuleBase" id="RU361153"/>
    </source>
</evidence>
<dbReference type="GO" id="GO:0004553">
    <property type="term" value="F:hydrolase activity, hydrolyzing O-glycosyl compounds"/>
    <property type="evidence" value="ECO:0007669"/>
    <property type="project" value="InterPro"/>
</dbReference>
<dbReference type="SUPFAM" id="SSF51445">
    <property type="entry name" value="(Trans)glycosidases"/>
    <property type="match status" value="1"/>
</dbReference>
<dbReference type="InterPro" id="IPR017853">
    <property type="entry name" value="GH"/>
</dbReference>
<evidence type="ECO:0000256" key="2">
    <source>
        <dbReference type="ARBA" id="ARBA00022801"/>
    </source>
</evidence>
<dbReference type="PANTHER" id="PTHR34142:SF1">
    <property type="entry name" value="GLYCOSIDE HYDROLASE FAMILY 5 DOMAIN-CONTAINING PROTEIN"/>
    <property type="match status" value="1"/>
</dbReference>
<evidence type="ECO:0000313" key="7">
    <source>
        <dbReference type="EMBL" id="CAE7568408.1"/>
    </source>
</evidence>
<dbReference type="PANTHER" id="PTHR34142">
    <property type="entry name" value="ENDO-BETA-1,4-GLUCANASE A"/>
    <property type="match status" value="1"/>
</dbReference>
<dbReference type="PROSITE" id="PS00659">
    <property type="entry name" value="GLYCOSYL_HYDROL_F5"/>
    <property type="match status" value="1"/>
</dbReference>
<dbReference type="Gene3D" id="3.20.20.80">
    <property type="entry name" value="Glycosidases"/>
    <property type="match status" value="1"/>
</dbReference>
<keyword evidence="2 4" id="KW-0378">Hydrolase</keyword>
<feature type="region of interest" description="Disordered" evidence="5">
    <location>
        <begin position="483"/>
        <end position="516"/>
    </location>
</feature>
<dbReference type="GO" id="GO:0000272">
    <property type="term" value="P:polysaccharide catabolic process"/>
    <property type="evidence" value="ECO:0007669"/>
    <property type="project" value="InterPro"/>
</dbReference>
<feature type="compositionally biased region" description="Polar residues" evidence="5">
    <location>
        <begin position="484"/>
        <end position="503"/>
    </location>
</feature>
<evidence type="ECO:0000259" key="6">
    <source>
        <dbReference type="Pfam" id="PF00150"/>
    </source>
</evidence>
<dbReference type="Pfam" id="PF00150">
    <property type="entry name" value="Cellulase"/>
    <property type="match status" value="1"/>
</dbReference>
<name>A0A812UL07_9DINO</name>
<keyword evidence="3 4" id="KW-0326">Glycosidase</keyword>
<reference evidence="7" key="1">
    <citation type="submission" date="2021-02" db="EMBL/GenBank/DDBJ databases">
        <authorList>
            <person name="Dougan E. K."/>
            <person name="Rhodes N."/>
            <person name="Thang M."/>
            <person name="Chan C."/>
        </authorList>
    </citation>
    <scope>NUCLEOTIDE SEQUENCE</scope>
</reference>
<dbReference type="OrthoDB" id="17181at2759"/>
<dbReference type="InterPro" id="IPR001547">
    <property type="entry name" value="Glyco_hydro_5"/>
</dbReference>
<comment type="similarity">
    <text evidence="1 4">Belongs to the glycosyl hydrolase 5 (cellulase A) family.</text>
</comment>
<proteinExistence type="inferred from homology"/>
<dbReference type="AlphaFoldDB" id="A0A812UL07"/>
<sequence>MALRPTHSAGRPRLFFSSEKARKGTTFCGLRLIMSGRRKVPRRTRTMTNLLYVSAVVATANGSSIGSTEIRCTELPTSPGGCDSEAVAGACYSTRTGVNWACGAPSSSCMTVPLPPPNGGAYEGYCSFAGDTVTATSTSRSTTVSGTSTTHTTTSSVSTSSLSTSSVTMTTTLPFPPEGSPVAEHGQLRVVGTQIVGQHGESVRLRGMSLFWSQWGGAYWNEDTLRWLRRDWGIEMIRAAMGVEAGGYLDRPDIELHKLKRVIYAAHALGIYVIVDWHDHHAIRNAAKAKTFFREIAKTYGHLPNVLFETFNEPTWQSWSQAVKPYHQNILKVIREYSDNIVICGTPTWSQDVDVASHHRIQGVKNIVYTLHFYAGTHTQYLRDKALKALDSGVALFVSEWGTCEANGNGHLDLEEAQKWEDFMAEYNISDANWAVNDKKESCSALEPGAATNGHWGPADLTPSGRWVRASLRHHAFGTPLPWVSTTDAPSAGNASEQNDTQISSSTDSASESDRRLNSQQALYDLPLSAAVTKTYNTVAVVLAFGLLLFPWSCPS</sequence>
<evidence type="ECO:0000256" key="1">
    <source>
        <dbReference type="ARBA" id="ARBA00005641"/>
    </source>
</evidence>
<evidence type="ECO:0000256" key="3">
    <source>
        <dbReference type="ARBA" id="ARBA00023295"/>
    </source>
</evidence>
<protein>
    <submittedName>
        <fullName evidence="7">BglC protein</fullName>
    </submittedName>
</protein>
<evidence type="ECO:0000313" key="8">
    <source>
        <dbReference type="Proteomes" id="UP000604046"/>
    </source>
</evidence>
<comment type="caution">
    <text evidence="7">The sequence shown here is derived from an EMBL/GenBank/DDBJ whole genome shotgun (WGS) entry which is preliminary data.</text>
</comment>
<feature type="region of interest" description="Disordered" evidence="5">
    <location>
        <begin position="138"/>
        <end position="160"/>
    </location>
</feature>
<feature type="domain" description="Glycoside hydrolase family 5" evidence="6">
    <location>
        <begin position="197"/>
        <end position="439"/>
    </location>
</feature>
<dbReference type="Proteomes" id="UP000604046">
    <property type="component" value="Unassembled WGS sequence"/>
</dbReference>
<accession>A0A812UL07</accession>
<dbReference type="InterPro" id="IPR018087">
    <property type="entry name" value="Glyco_hydro_5_CS"/>
</dbReference>
<keyword evidence="8" id="KW-1185">Reference proteome</keyword>
<gene>
    <name evidence="7" type="primary">bglC</name>
    <name evidence="7" type="ORF">SNAT2548_LOCUS32285</name>
</gene>
<organism evidence="7 8">
    <name type="scientific">Symbiodinium natans</name>
    <dbReference type="NCBI Taxonomy" id="878477"/>
    <lineage>
        <taxon>Eukaryota</taxon>
        <taxon>Sar</taxon>
        <taxon>Alveolata</taxon>
        <taxon>Dinophyceae</taxon>
        <taxon>Suessiales</taxon>
        <taxon>Symbiodiniaceae</taxon>
        <taxon>Symbiodinium</taxon>
    </lineage>
</organism>